<dbReference type="AlphaFoldDB" id="A0A7R9P533"/>
<keyword evidence="1" id="KW-0812">Transmembrane</keyword>
<sequence>MKRKCTRFWTKVEGKTTLSTPDRNSNLDLLVISTLVYCETSALDHVITEAGSPSFVLARLSLTLLHFHIFTDLSEPQDMHLRDPNICTEIQPTHNAGQAGPNSFKDMSFQAALTTKSSLTEGSAGSNKSPVERVMSTKTNWSDVSDTDHTCSGVPARHILELLYTTALGTQGQPIHQVVGARTRIDTETWPLNVNLGDITISHDFLLTSSVVFVQVPISDSPPRSRFWERMLSEEHSENAWRNILSALEPMTTGHEIAEVSVFTMSLVLLAVSLTALLWDQL</sequence>
<proteinExistence type="predicted"/>
<dbReference type="EMBL" id="OE180021">
    <property type="protein sequence ID" value="CAD7570370.1"/>
    <property type="molecule type" value="Genomic_DNA"/>
</dbReference>
<gene>
    <name evidence="2" type="ORF">TCMB3V08_LOCUS3075</name>
</gene>
<accession>A0A7R9P533</accession>
<keyword evidence="1" id="KW-0472">Membrane</keyword>
<evidence type="ECO:0000256" key="1">
    <source>
        <dbReference type="SAM" id="Phobius"/>
    </source>
</evidence>
<protein>
    <submittedName>
        <fullName evidence="2">(California timema) hypothetical protein</fullName>
    </submittedName>
</protein>
<reference evidence="2" key="1">
    <citation type="submission" date="2020-11" db="EMBL/GenBank/DDBJ databases">
        <authorList>
            <person name="Tran Van P."/>
        </authorList>
    </citation>
    <scope>NUCLEOTIDE SEQUENCE</scope>
</reference>
<evidence type="ECO:0000313" key="2">
    <source>
        <dbReference type="EMBL" id="CAD7570370.1"/>
    </source>
</evidence>
<feature type="transmembrane region" description="Helical" evidence="1">
    <location>
        <begin position="260"/>
        <end position="279"/>
    </location>
</feature>
<name>A0A7R9P533_TIMCA</name>
<keyword evidence="1" id="KW-1133">Transmembrane helix</keyword>
<organism evidence="2">
    <name type="scientific">Timema californicum</name>
    <name type="common">California timema</name>
    <name type="synonym">Walking stick</name>
    <dbReference type="NCBI Taxonomy" id="61474"/>
    <lineage>
        <taxon>Eukaryota</taxon>
        <taxon>Metazoa</taxon>
        <taxon>Ecdysozoa</taxon>
        <taxon>Arthropoda</taxon>
        <taxon>Hexapoda</taxon>
        <taxon>Insecta</taxon>
        <taxon>Pterygota</taxon>
        <taxon>Neoptera</taxon>
        <taxon>Polyneoptera</taxon>
        <taxon>Phasmatodea</taxon>
        <taxon>Timematodea</taxon>
        <taxon>Timematoidea</taxon>
        <taxon>Timematidae</taxon>
        <taxon>Timema</taxon>
    </lineage>
</organism>